<dbReference type="GO" id="GO:0009378">
    <property type="term" value="F:four-way junction helicase activity"/>
    <property type="evidence" value="ECO:0007669"/>
    <property type="project" value="TreeGrafter"/>
</dbReference>
<evidence type="ECO:0000313" key="19">
    <source>
        <dbReference type="RefSeq" id="XP_034255862.1"/>
    </source>
</evidence>
<dbReference type="GO" id="GO:0003677">
    <property type="term" value="F:DNA binding"/>
    <property type="evidence" value="ECO:0007669"/>
    <property type="project" value="UniProtKB-KW"/>
</dbReference>
<dbReference type="SUPFAM" id="SSF57756">
    <property type="entry name" value="Retrovirus zinc finger-like domains"/>
    <property type="match status" value="1"/>
</dbReference>
<keyword evidence="13" id="KW-0863">Zinc-finger</keyword>
<comment type="catalytic activity">
    <reaction evidence="12">
        <text>ATP + H2O = ADP + phosphate + H(+)</text>
        <dbReference type="Rhea" id="RHEA:13065"/>
        <dbReference type="ChEBI" id="CHEBI:15377"/>
        <dbReference type="ChEBI" id="CHEBI:15378"/>
        <dbReference type="ChEBI" id="CHEBI:30616"/>
        <dbReference type="ChEBI" id="CHEBI:43474"/>
        <dbReference type="ChEBI" id="CHEBI:456216"/>
    </reaction>
</comment>
<feature type="domain" description="Helicase ATP-binding" evidence="16">
    <location>
        <begin position="709"/>
        <end position="886"/>
    </location>
</feature>
<evidence type="ECO:0000259" key="16">
    <source>
        <dbReference type="PROSITE" id="PS51192"/>
    </source>
</evidence>
<evidence type="ECO:0000256" key="9">
    <source>
        <dbReference type="ARBA" id="ARBA00023242"/>
    </source>
</evidence>
<dbReference type="NCBIfam" id="TIGR00614">
    <property type="entry name" value="recQ_fam"/>
    <property type="match status" value="1"/>
</dbReference>
<dbReference type="PANTHER" id="PTHR13710:SF108">
    <property type="entry name" value="ATP-DEPENDENT DNA HELICASE Q4"/>
    <property type="match status" value="1"/>
</dbReference>
<dbReference type="Pfam" id="PF00271">
    <property type="entry name" value="Helicase_C"/>
    <property type="match status" value="1"/>
</dbReference>
<evidence type="ECO:0000256" key="11">
    <source>
        <dbReference type="ARBA" id="ARBA00034808"/>
    </source>
</evidence>
<dbReference type="InterPro" id="IPR027417">
    <property type="entry name" value="P-loop_NTPase"/>
</dbReference>
<dbReference type="Gene3D" id="3.40.50.300">
    <property type="entry name" value="P-loop containing nucleotide triphosphate hydrolases"/>
    <property type="match status" value="2"/>
</dbReference>
<dbReference type="EC" id="5.6.2.4" evidence="11"/>
<dbReference type="OrthoDB" id="18781at2759"/>
<dbReference type="GO" id="GO:0043138">
    <property type="term" value="F:3'-5' DNA helicase activity"/>
    <property type="evidence" value="ECO:0007669"/>
    <property type="project" value="UniProtKB-EC"/>
</dbReference>
<dbReference type="GO" id="GO:0005524">
    <property type="term" value="F:ATP binding"/>
    <property type="evidence" value="ECO:0007669"/>
    <property type="project" value="UniProtKB-KW"/>
</dbReference>
<feature type="compositionally biased region" description="Basic and acidic residues" evidence="14">
    <location>
        <begin position="444"/>
        <end position="468"/>
    </location>
</feature>
<accession>A0A6P9ACH0</accession>
<feature type="domain" description="CCHC-type" evidence="15">
    <location>
        <begin position="558"/>
        <end position="574"/>
    </location>
</feature>
<feature type="compositionally biased region" description="Basic and acidic residues" evidence="14">
    <location>
        <begin position="397"/>
        <end position="408"/>
    </location>
</feature>
<feature type="region of interest" description="Disordered" evidence="14">
    <location>
        <begin position="1083"/>
        <end position="1110"/>
    </location>
</feature>
<evidence type="ECO:0000256" key="1">
    <source>
        <dbReference type="ARBA" id="ARBA00004123"/>
    </source>
</evidence>
<dbReference type="Gene3D" id="1.10.10.1460">
    <property type="match status" value="1"/>
</dbReference>
<comment type="catalytic activity">
    <reaction evidence="10">
        <text>Couples ATP hydrolysis with the unwinding of duplex DNA by translocating in the 3'-5' direction.</text>
        <dbReference type="EC" id="5.6.2.4"/>
    </reaction>
</comment>
<evidence type="ECO:0000256" key="4">
    <source>
        <dbReference type="ARBA" id="ARBA00022801"/>
    </source>
</evidence>
<dbReference type="GO" id="GO:0016787">
    <property type="term" value="F:hydrolase activity"/>
    <property type="evidence" value="ECO:0007669"/>
    <property type="project" value="UniProtKB-KW"/>
</dbReference>
<keyword evidence="8" id="KW-0413">Isomerase</keyword>
<evidence type="ECO:0000256" key="13">
    <source>
        <dbReference type="PROSITE-ProRule" id="PRU00047"/>
    </source>
</evidence>
<evidence type="ECO:0000256" key="3">
    <source>
        <dbReference type="ARBA" id="ARBA00022741"/>
    </source>
</evidence>
<dbReference type="InterPro" id="IPR001878">
    <property type="entry name" value="Znf_CCHC"/>
</dbReference>
<dbReference type="GeneID" id="117653931"/>
<evidence type="ECO:0000256" key="10">
    <source>
        <dbReference type="ARBA" id="ARBA00034617"/>
    </source>
</evidence>
<dbReference type="InParanoid" id="A0A6P9ACH0"/>
<dbReference type="Proteomes" id="UP000515158">
    <property type="component" value="Unplaced"/>
</dbReference>
<dbReference type="PANTHER" id="PTHR13710">
    <property type="entry name" value="DNA HELICASE RECQ FAMILY MEMBER"/>
    <property type="match status" value="1"/>
</dbReference>
<evidence type="ECO:0000256" key="6">
    <source>
        <dbReference type="ARBA" id="ARBA00022840"/>
    </source>
</evidence>
<feature type="region of interest" description="Disordered" evidence="14">
    <location>
        <begin position="621"/>
        <end position="647"/>
    </location>
</feature>
<evidence type="ECO:0000256" key="5">
    <source>
        <dbReference type="ARBA" id="ARBA00022806"/>
    </source>
</evidence>
<evidence type="ECO:0000256" key="7">
    <source>
        <dbReference type="ARBA" id="ARBA00023125"/>
    </source>
</evidence>
<dbReference type="PROSITE" id="PS51192">
    <property type="entry name" value="HELICASE_ATP_BIND_1"/>
    <property type="match status" value="1"/>
</dbReference>
<dbReference type="PROSITE" id="PS51194">
    <property type="entry name" value="HELICASE_CTER"/>
    <property type="match status" value="1"/>
</dbReference>
<dbReference type="InterPro" id="IPR011545">
    <property type="entry name" value="DEAD/DEAH_box_helicase_dom"/>
</dbReference>
<dbReference type="FunFam" id="3.40.50.300:FF:000772">
    <property type="entry name" value="ATP-dependent DNA helicase Q4"/>
    <property type="match status" value="1"/>
</dbReference>
<feature type="compositionally biased region" description="Polar residues" evidence="14">
    <location>
        <begin position="168"/>
        <end position="179"/>
    </location>
</feature>
<dbReference type="GO" id="GO:0005737">
    <property type="term" value="C:cytoplasm"/>
    <property type="evidence" value="ECO:0007669"/>
    <property type="project" value="TreeGrafter"/>
</dbReference>
<evidence type="ECO:0000259" key="17">
    <source>
        <dbReference type="PROSITE" id="PS51194"/>
    </source>
</evidence>
<evidence type="ECO:0000313" key="18">
    <source>
        <dbReference type="Proteomes" id="UP000515158"/>
    </source>
</evidence>
<comment type="similarity">
    <text evidence="2">Belongs to the helicase family. RecQ subfamily.</text>
</comment>
<dbReference type="GO" id="GO:0005634">
    <property type="term" value="C:nucleus"/>
    <property type="evidence" value="ECO:0007669"/>
    <property type="project" value="UniProtKB-SubCell"/>
</dbReference>
<keyword evidence="3" id="KW-0547">Nucleotide-binding</keyword>
<name>A0A6P9ACH0_THRPL</name>
<dbReference type="SMART" id="SM00487">
    <property type="entry name" value="DEXDc"/>
    <property type="match status" value="1"/>
</dbReference>
<reference evidence="19" key="1">
    <citation type="submission" date="2025-08" db="UniProtKB">
        <authorList>
            <consortium name="RefSeq"/>
        </authorList>
    </citation>
    <scope>IDENTIFICATION</scope>
    <source>
        <tissue evidence="19">Total insect</tissue>
    </source>
</reference>
<evidence type="ECO:0000256" key="2">
    <source>
        <dbReference type="ARBA" id="ARBA00005446"/>
    </source>
</evidence>
<evidence type="ECO:0000256" key="8">
    <source>
        <dbReference type="ARBA" id="ARBA00023235"/>
    </source>
</evidence>
<gene>
    <name evidence="19" type="primary">LOC117653931</name>
</gene>
<keyword evidence="13" id="KW-0862">Zinc</keyword>
<keyword evidence="4" id="KW-0378">Hydrolase</keyword>
<dbReference type="SMART" id="SM00343">
    <property type="entry name" value="ZnF_C2HC"/>
    <property type="match status" value="1"/>
</dbReference>
<dbReference type="Gene3D" id="4.10.60.10">
    <property type="entry name" value="Zinc finger, CCHC-type"/>
    <property type="match status" value="1"/>
</dbReference>
<dbReference type="KEGG" id="tpal:117653931"/>
<dbReference type="CTD" id="53438"/>
<dbReference type="InterPro" id="IPR036875">
    <property type="entry name" value="Znf_CCHC_sf"/>
</dbReference>
<feature type="region of interest" description="Disordered" evidence="14">
    <location>
        <begin position="83"/>
        <end position="116"/>
    </location>
</feature>
<dbReference type="RefSeq" id="XP_034255862.1">
    <property type="nucleotide sequence ID" value="XM_034399971.1"/>
</dbReference>
<feature type="compositionally biased region" description="Basic and acidic residues" evidence="14">
    <location>
        <begin position="358"/>
        <end position="373"/>
    </location>
</feature>
<keyword evidence="6" id="KW-0067">ATP-binding</keyword>
<protein>
    <recommendedName>
        <fullName evidence="11">DNA 3'-5' helicase</fullName>
        <ecNumber evidence="11">5.6.2.4</ecNumber>
    </recommendedName>
</protein>
<feature type="region of interest" description="Disordered" evidence="14">
    <location>
        <begin position="429"/>
        <end position="485"/>
    </location>
</feature>
<keyword evidence="7" id="KW-0238">DNA-binding</keyword>
<feature type="domain" description="Helicase C-terminal" evidence="17">
    <location>
        <begin position="908"/>
        <end position="1075"/>
    </location>
</feature>
<comment type="subcellular location">
    <subcellularLocation>
        <location evidence="1">Nucleus</location>
    </subcellularLocation>
</comment>
<keyword evidence="9" id="KW-0539">Nucleus</keyword>
<sequence length="1424" mass="158434">MDTLSDPALKLKYTKSKLKVKRWESEFKKNTGNNPSKDDIKAAPCEIREAYKWYWQIKIHAIGQDSMLDATFVEPRKVDIAPPTSSFEEKPVNSSTVVEGLPSCEDPSQTFKIPHRECPREEPPLEVKSVLHGTKEELVESNKSVEEPSDSLPTSVWGTHLNKEKSVETSSQKKGLNRASSSFHLSEKLFVGAKLKKRNPRKSLSFSVGRSKERGSLVSSDSLTATPDSSFSLDNSQALEDGFSVSDLETQANMQLDLNLTNQDFKLVKKDMPSGMKNISAVQKLIEDNISSSKPKLDRSVDKGWLERVLQADQILSQEAKENINVPSVELMKSDSGPSTLSAVSDDSDDDIIYGSDNESKSPRKVEKEEKARLALRPTVPRDPPPPVSMQSSADAIKTEHVIDTSENHVKKRKLDAIEAAMAVLSERRKNDRNLSQPKKKLKRSEPIAEGKDVDSNLKAEDGLKDSDSAGGGKKSSKSALSKKDVLEKKVATGSANDNFVRINMKKKVFVRGKKTMNFQKYKKQQWKNKKKELSDQASVHMSRMDPSDGAAGGGLQKCFQCGDVGHFARQCTKMKGDSLMPLGEGDDVEESPFPSLEEVEKMAKEKGGLVHLRSRNAPLSQANSVTKTLEESNQETLDGESPLGDNQDIQEASIMQEPVREPERIYRSVEPLYSTKPDGSLIDTPAEVYECLHKFGHEKFRPGQEAAVMRILSGLSTLVTLSTGSGKSLCYQLPAYLFATKRKCLTLVVSPLVSLMDDQISGLPSFINGAALHTGQTEKQREKVMDMAREGKLQFLLVSPEAVVSGERQSGFGKLLRSLPDIAFACIDEAHCVSQWSHNFRPSYLVIFKVLREKLGVQTILGLTATATQTAVSSIIEHMQIPDGRLGVIQDTPLPNNLVLSVSRDSIRDQALVKLLSSPEYQTYQSIIVYCIRREECERLAGLLRTYLKDQNEIKAGKVKISSVSEAYHAGLSSARRKQVQTSFMSGNTRIVVATVAFGMGINKADIRSVIHFNMPRNFESYVQEVGRAGRDGEVSRCHLFLNNEGKDLNELRRHIFGDSVDRHTIRKLLQRVFVPCKCNKSTTKPSNIAESSDDKREGTNEETALSDPVTEVSHLDSKACTGHEVAFSVEETVAALDLPEENITTLLCYLELHDRNLIQVMPRAYTHCKVQSYKGIRHLREVARTCPPLAMAIAMEITSGESQKSSPTIEFPVVEIASAIGWDSGIVKRELMNLEWTKVNGSSRRSGIKVEFSNLGFRLKTPGNLSPEKLDAALDFLHDRVVKQEQSALRQLQTIFKAVTSVSFPHINAVMSADDEEIESKSNNLKSVVRAYFQGELDMTEELIVEEKLENGDQIANDIRQLVSMYKECSFTGRAVARIFHGIGSPNFSPMVWGRCRFWRAHLDSDFKLLCLLATRVLLKMR</sequence>
<feature type="compositionally biased region" description="Polar residues" evidence="14">
    <location>
        <begin position="1083"/>
        <end position="1092"/>
    </location>
</feature>
<dbReference type="GO" id="GO:0005694">
    <property type="term" value="C:chromosome"/>
    <property type="evidence" value="ECO:0007669"/>
    <property type="project" value="TreeGrafter"/>
</dbReference>
<dbReference type="SUPFAM" id="SSF52540">
    <property type="entry name" value="P-loop containing nucleoside triphosphate hydrolases"/>
    <property type="match status" value="1"/>
</dbReference>
<dbReference type="InterPro" id="IPR014001">
    <property type="entry name" value="Helicase_ATP-bd"/>
</dbReference>
<dbReference type="PROSITE" id="PS50158">
    <property type="entry name" value="ZF_CCHC"/>
    <property type="match status" value="1"/>
</dbReference>
<evidence type="ECO:0000256" key="12">
    <source>
        <dbReference type="ARBA" id="ARBA00049360"/>
    </source>
</evidence>
<dbReference type="Pfam" id="PF00098">
    <property type="entry name" value="zf-CCHC"/>
    <property type="match status" value="1"/>
</dbReference>
<dbReference type="SMART" id="SM00490">
    <property type="entry name" value="HELICc"/>
    <property type="match status" value="1"/>
</dbReference>
<evidence type="ECO:0000259" key="15">
    <source>
        <dbReference type="PROSITE" id="PS50158"/>
    </source>
</evidence>
<dbReference type="FunCoup" id="A0A6P9ACH0">
    <property type="interactions" value="626"/>
</dbReference>
<keyword evidence="5 19" id="KW-0347">Helicase</keyword>
<dbReference type="GO" id="GO:0000724">
    <property type="term" value="P:double-strand break repair via homologous recombination"/>
    <property type="evidence" value="ECO:0007669"/>
    <property type="project" value="TreeGrafter"/>
</dbReference>
<dbReference type="InterPro" id="IPR004589">
    <property type="entry name" value="DNA_helicase_ATP-dep_RecQ"/>
</dbReference>
<proteinExistence type="inferred from homology"/>
<organism evidence="19">
    <name type="scientific">Thrips palmi</name>
    <name type="common">Melon thrips</name>
    <dbReference type="NCBI Taxonomy" id="161013"/>
    <lineage>
        <taxon>Eukaryota</taxon>
        <taxon>Metazoa</taxon>
        <taxon>Ecdysozoa</taxon>
        <taxon>Arthropoda</taxon>
        <taxon>Hexapoda</taxon>
        <taxon>Insecta</taxon>
        <taxon>Pterygota</taxon>
        <taxon>Neoptera</taxon>
        <taxon>Paraneoptera</taxon>
        <taxon>Thysanoptera</taxon>
        <taxon>Terebrantia</taxon>
        <taxon>Thripoidea</taxon>
        <taxon>Thripidae</taxon>
        <taxon>Thrips</taxon>
    </lineage>
</organism>
<dbReference type="Pfam" id="PF00270">
    <property type="entry name" value="DEAD"/>
    <property type="match status" value="1"/>
</dbReference>
<evidence type="ECO:0000256" key="14">
    <source>
        <dbReference type="SAM" id="MobiDB-lite"/>
    </source>
</evidence>
<dbReference type="CDD" id="cd22289">
    <property type="entry name" value="RecQL4_SLD2_NTD"/>
    <property type="match status" value="1"/>
</dbReference>
<feature type="region of interest" description="Disordered" evidence="14">
    <location>
        <begin position="327"/>
        <end position="408"/>
    </location>
</feature>
<keyword evidence="13" id="KW-0479">Metal-binding</keyword>
<dbReference type="InterPro" id="IPR001650">
    <property type="entry name" value="Helicase_C-like"/>
</dbReference>
<keyword evidence="18" id="KW-1185">Reference proteome</keyword>
<dbReference type="CDD" id="cd18018">
    <property type="entry name" value="DEXHc_RecQ4-like"/>
    <property type="match status" value="1"/>
</dbReference>
<feature type="region of interest" description="Disordered" evidence="14">
    <location>
        <begin position="138"/>
        <end position="179"/>
    </location>
</feature>
<dbReference type="GO" id="GO:0008270">
    <property type="term" value="F:zinc ion binding"/>
    <property type="evidence" value="ECO:0007669"/>
    <property type="project" value="UniProtKB-KW"/>
</dbReference>